<evidence type="ECO:0000313" key="9">
    <source>
        <dbReference type="EMBL" id="KAK4757369.1"/>
    </source>
</evidence>
<dbReference type="SUPFAM" id="SSF51445">
    <property type="entry name" value="(Trans)glycosidases"/>
    <property type="match status" value="1"/>
</dbReference>
<proteinExistence type="inferred from homology"/>
<accession>A0AAN7Q1E3</accession>
<keyword evidence="4 7" id="KW-0378">Hydrolase</keyword>
<name>A0AAN7Q1E3_9MYRT</name>
<evidence type="ECO:0000313" key="10">
    <source>
        <dbReference type="Proteomes" id="UP001345219"/>
    </source>
</evidence>
<dbReference type="PROSITE" id="PS00587">
    <property type="entry name" value="GLYCOSYL_HYDROL_F17"/>
    <property type="match status" value="1"/>
</dbReference>
<evidence type="ECO:0000256" key="4">
    <source>
        <dbReference type="ARBA" id="ARBA00022801"/>
    </source>
</evidence>
<keyword evidence="8" id="KW-0732">Signal</keyword>
<feature type="chain" id="PRO_5043023822" description="glucan endo-1,3-beta-D-glucosidase" evidence="8">
    <location>
        <begin position="27"/>
        <end position="338"/>
    </location>
</feature>
<evidence type="ECO:0000256" key="6">
    <source>
        <dbReference type="RuleBase" id="RU004335"/>
    </source>
</evidence>
<comment type="similarity">
    <text evidence="2 6">Belongs to the glycosyl hydrolase 17 family.</text>
</comment>
<dbReference type="Pfam" id="PF00332">
    <property type="entry name" value="Glyco_hydro_17"/>
    <property type="match status" value="1"/>
</dbReference>
<keyword evidence="5 7" id="KW-0326">Glycosidase</keyword>
<dbReference type="InterPro" id="IPR000490">
    <property type="entry name" value="Glyco_hydro_17"/>
</dbReference>
<dbReference type="PANTHER" id="PTHR32227">
    <property type="entry name" value="GLUCAN ENDO-1,3-BETA-GLUCOSIDASE BG1-RELATED-RELATED"/>
    <property type="match status" value="1"/>
</dbReference>
<dbReference type="Proteomes" id="UP001345219">
    <property type="component" value="Chromosome 15"/>
</dbReference>
<evidence type="ECO:0000256" key="5">
    <source>
        <dbReference type="ARBA" id="ARBA00023295"/>
    </source>
</evidence>
<evidence type="ECO:0000256" key="2">
    <source>
        <dbReference type="ARBA" id="ARBA00008773"/>
    </source>
</evidence>
<dbReference type="EC" id="3.2.1.39" evidence="3"/>
<dbReference type="FunFam" id="3.20.20.80:FF:000010">
    <property type="entry name" value="glucan endo-1,3-beta-glucosidase, basic"/>
    <property type="match status" value="1"/>
</dbReference>
<evidence type="ECO:0000256" key="3">
    <source>
        <dbReference type="ARBA" id="ARBA00012780"/>
    </source>
</evidence>
<dbReference type="InterPro" id="IPR044965">
    <property type="entry name" value="Glyco_hydro_17_plant"/>
</dbReference>
<dbReference type="Gene3D" id="3.20.20.80">
    <property type="entry name" value="Glycosidases"/>
    <property type="match status" value="1"/>
</dbReference>
<dbReference type="GO" id="GO:0042973">
    <property type="term" value="F:glucan endo-1,3-beta-D-glucosidase activity"/>
    <property type="evidence" value="ECO:0007669"/>
    <property type="project" value="UniProtKB-EC"/>
</dbReference>
<reference evidence="9 10" key="1">
    <citation type="journal article" date="2023" name="Hortic Res">
        <title>Pangenome of water caltrop reveals structural variations and asymmetric subgenome divergence after allopolyploidization.</title>
        <authorList>
            <person name="Zhang X."/>
            <person name="Chen Y."/>
            <person name="Wang L."/>
            <person name="Yuan Y."/>
            <person name="Fang M."/>
            <person name="Shi L."/>
            <person name="Lu R."/>
            <person name="Comes H.P."/>
            <person name="Ma Y."/>
            <person name="Chen Y."/>
            <person name="Huang G."/>
            <person name="Zhou Y."/>
            <person name="Zheng Z."/>
            <person name="Qiu Y."/>
        </authorList>
    </citation>
    <scope>NUCLEOTIDE SEQUENCE [LARGE SCALE GENOMIC DNA]</scope>
    <source>
        <tissue evidence="9">Roots</tissue>
    </source>
</reference>
<evidence type="ECO:0000256" key="8">
    <source>
        <dbReference type="SAM" id="SignalP"/>
    </source>
</evidence>
<dbReference type="InterPro" id="IPR017853">
    <property type="entry name" value="GH"/>
</dbReference>
<dbReference type="EMBL" id="JAXIOK010000012">
    <property type="protein sequence ID" value="KAK4757369.1"/>
    <property type="molecule type" value="Genomic_DNA"/>
</dbReference>
<evidence type="ECO:0000256" key="1">
    <source>
        <dbReference type="ARBA" id="ARBA00000382"/>
    </source>
</evidence>
<feature type="signal peptide" evidence="8">
    <location>
        <begin position="1"/>
        <end position="26"/>
    </location>
</feature>
<protein>
    <recommendedName>
        <fullName evidence="3">glucan endo-1,3-beta-D-glucosidase</fullName>
        <ecNumber evidence="3">3.2.1.39</ecNumber>
    </recommendedName>
</protein>
<dbReference type="AlphaFoldDB" id="A0AAN7Q1E3"/>
<organism evidence="9 10">
    <name type="scientific">Trapa incisa</name>
    <dbReference type="NCBI Taxonomy" id="236973"/>
    <lineage>
        <taxon>Eukaryota</taxon>
        <taxon>Viridiplantae</taxon>
        <taxon>Streptophyta</taxon>
        <taxon>Embryophyta</taxon>
        <taxon>Tracheophyta</taxon>
        <taxon>Spermatophyta</taxon>
        <taxon>Magnoliopsida</taxon>
        <taxon>eudicotyledons</taxon>
        <taxon>Gunneridae</taxon>
        <taxon>Pentapetalae</taxon>
        <taxon>rosids</taxon>
        <taxon>malvids</taxon>
        <taxon>Myrtales</taxon>
        <taxon>Lythraceae</taxon>
        <taxon>Trapa</taxon>
    </lineage>
</organism>
<evidence type="ECO:0000256" key="7">
    <source>
        <dbReference type="RuleBase" id="RU004336"/>
    </source>
</evidence>
<sequence>MAKALQLVSCFLFLGLLLATLQAAEAQIGVCYGLMGNNLPSRQDVINMYRQYNIKRMRLYDPDQAALQALGGSNIEVMLGVNNNDLQKLASSQTEANIWVQNNVRNYGNVNFKYIAVGNEVVAADGRAQYLVPAMRNVQTAINNAGLGGRIKVSTSITYGMIGVSYPPSAGAFSNVEAPVIDPIIRFLLDNQAPLLLNLYPYFAYRDNRGSIRLDYSLFTANSVVVQDGSNGYRSLFDAQLDSVYAALEKKNAGSIRIVVSESGWPSDGDFGASWDNARIYNNNLVQHVKGGTPKRQGGPIETYIFAFFDENLKSPELEKHFGLFSPNKQLKYSMNFN</sequence>
<gene>
    <name evidence="9" type="ORF">SAY87_018670</name>
</gene>
<keyword evidence="10" id="KW-1185">Reference proteome</keyword>
<comment type="caution">
    <text evidence="9">The sequence shown here is derived from an EMBL/GenBank/DDBJ whole genome shotgun (WGS) entry which is preliminary data.</text>
</comment>
<comment type="catalytic activity">
    <reaction evidence="1">
        <text>Hydrolysis of (1-&gt;3)-beta-D-glucosidic linkages in (1-&gt;3)-beta-D-glucans.</text>
        <dbReference type="EC" id="3.2.1.39"/>
    </reaction>
</comment>
<dbReference type="GO" id="GO:0005975">
    <property type="term" value="P:carbohydrate metabolic process"/>
    <property type="evidence" value="ECO:0007669"/>
    <property type="project" value="InterPro"/>
</dbReference>